<reference evidence="1" key="1">
    <citation type="submission" date="2020-06" db="EMBL/GenBank/DDBJ databases">
        <title>Draft genome of Bugula neritina, a colonial animal packing powerful symbionts and potential medicines.</title>
        <authorList>
            <person name="Rayko M."/>
        </authorList>
    </citation>
    <scope>NUCLEOTIDE SEQUENCE [LARGE SCALE GENOMIC DNA]</scope>
    <source>
        <strain evidence="1">Kwan_BN1</strain>
    </source>
</reference>
<accession>A0A7J7IWQ2</accession>
<dbReference type="AlphaFoldDB" id="A0A7J7IWQ2"/>
<sequence length="131" mass="14995">MFLHLERSSGIEFCISTSIAYEDMATNPGLNFSSHSNELATYSGQVTHHRKIEGFHTDSRCCYGPAQWNGRNYTLRRKCECKRFDDDDELHGSKQCHYTVRQDTGTNNVVLLLKCFCVNPRLLSRSPKPGF</sequence>
<evidence type="ECO:0000313" key="1">
    <source>
        <dbReference type="EMBL" id="KAF6017976.1"/>
    </source>
</evidence>
<name>A0A7J7IWQ2_BUGNE</name>
<comment type="caution">
    <text evidence="1">The sequence shown here is derived from an EMBL/GenBank/DDBJ whole genome shotgun (WGS) entry which is preliminary data.</text>
</comment>
<protein>
    <submittedName>
        <fullName evidence="1">Uncharacterized protein</fullName>
    </submittedName>
</protein>
<dbReference type="Proteomes" id="UP000593567">
    <property type="component" value="Unassembled WGS sequence"/>
</dbReference>
<gene>
    <name evidence="1" type="ORF">EB796_023736</name>
</gene>
<organism evidence="1 2">
    <name type="scientific">Bugula neritina</name>
    <name type="common">Brown bryozoan</name>
    <name type="synonym">Sertularia neritina</name>
    <dbReference type="NCBI Taxonomy" id="10212"/>
    <lineage>
        <taxon>Eukaryota</taxon>
        <taxon>Metazoa</taxon>
        <taxon>Spiralia</taxon>
        <taxon>Lophotrochozoa</taxon>
        <taxon>Bryozoa</taxon>
        <taxon>Gymnolaemata</taxon>
        <taxon>Cheilostomatida</taxon>
        <taxon>Flustrina</taxon>
        <taxon>Buguloidea</taxon>
        <taxon>Bugulidae</taxon>
        <taxon>Bugula</taxon>
    </lineage>
</organism>
<proteinExistence type="predicted"/>
<dbReference type="EMBL" id="VXIV02003349">
    <property type="protein sequence ID" value="KAF6017976.1"/>
    <property type="molecule type" value="Genomic_DNA"/>
</dbReference>
<keyword evidence="2" id="KW-1185">Reference proteome</keyword>
<evidence type="ECO:0000313" key="2">
    <source>
        <dbReference type="Proteomes" id="UP000593567"/>
    </source>
</evidence>